<evidence type="ECO:0000313" key="15">
    <source>
        <dbReference type="EMBL" id="CDP05556.1"/>
    </source>
</evidence>
<dbReference type="OrthoDB" id="1060944at2759"/>
<dbReference type="Proteomes" id="UP000295252">
    <property type="component" value="Chromosome III"/>
</dbReference>
<dbReference type="GO" id="GO:0009653">
    <property type="term" value="P:anatomical structure morphogenesis"/>
    <property type="evidence" value="ECO:0007669"/>
    <property type="project" value="UniProtKB-ARBA"/>
</dbReference>
<evidence type="ECO:0000256" key="3">
    <source>
        <dbReference type="ARBA" id="ARBA00022475"/>
    </source>
</evidence>
<evidence type="ECO:0000256" key="1">
    <source>
        <dbReference type="ARBA" id="ARBA00004251"/>
    </source>
</evidence>
<dbReference type="PANTHER" id="PTHR48063">
    <property type="entry name" value="LRR RECEPTOR-LIKE KINASE"/>
    <property type="match status" value="1"/>
</dbReference>
<keyword evidence="16" id="KW-1185">Reference proteome</keyword>
<keyword evidence="10" id="KW-0325">Glycoprotein</keyword>
<evidence type="ECO:0000256" key="11">
    <source>
        <dbReference type="SAM" id="Phobius"/>
    </source>
</evidence>
<dbReference type="GO" id="GO:0051707">
    <property type="term" value="P:response to other organism"/>
    <property type="evidence" value="ECO:0007669"/>
    <property type="project" value="UniProtKB-ARBA"/>
</dbReference>
<keyword evidence="9 11" id="KW-0472">Membrane</keyword>
<dbReference type="Pfam" id="PF00560">
    <property type="entry name" value="LRR_1"/>
    <property type="match status" value="3"/>
</dbReference>
<dbReference type="GO" id="GO:0006952">
    <property type="term" value="P:defense response"/>
    <property type="evidence" value="ECO:0007669"/>
    <property type="project" value="UniProtKB-ARBA"/>
</dbReference>
<dbReference type="SUPFAM" id="SSF52058">
    <property type="entry name" value="L domain-like"/>
    <property type="match status" value="2"/>
</dbReference>
<dbReference type="InterPro" id="IPR055414">
    <property type="entry name" value="LRR_R13L4/SHOC2-like"/>
</dbReference>
<evidence type="ECO:0000256" key="12">
    <source>
        <dbReference type="SAM" id="SignalP"/>
    </source>
</evidence>
<dbReference type="AlphaFoldDB" id="A0A068UAN2"/>
<dbReference type="FunFam" id="3.80.10.10:FF:000400">
    <property type="entry name" value="Nuclear pore complex protein NUP107"/>
    <property type="match status" value="1"/>
</dbReference>
<evidence type="ECO:0000259" key="14">
    <source>
        <dbReference type="Pfam" id="PF23598"/>
    </source>
</evidence>
<feature type="domain" description="Disease resistance R13L4/SHOC-2-like LRR" evidence="14">
    <location>
        <begin position="117"/>
        <end position="204"/>
    </location>
</feature>
<gene>
    <name evidence="15" type="ORF">GSCOC_T00020671001</name>
</gene>
<evidence type="ECO:0000256" key="4">
    <source>
        <dbReference type="ARBA" id="ARBA00022614"/>
    </source>
</evidence>
<dbReference type="InterPro" id="IPR032675">
    <property type="entry name" value="LRR_dom_sf"/>
</dbReference>
<dbReference type="SMART" id="SM00369">
    <property type="entry name" value="LRR_TYP"/>
    <property type="match status" value="6"/>
</dbReference>
<keyword evidence="8 11" id="KW-1133">Transmembrane helix</keyword>
<comment type="subcellular location">
    <subcellularLocation>
        <location evidence="1">Cell membrane</location>
        <topology evidence="1">Single-pass type I membrane protein</topology>
    </subcellularLocation>
</comment>
<dbReference type="Pfam" id="PF23598">
    <property type="entry name" value="LRR_14"/>
    <property type="match status" value="1"/>
</dbReference>
<proteinExistence type="inferred from homology"/>
<evidence type="ECO:0000256" key="9">
    <source>
        <dbReference type="ARBA" id="ARBA00023136"/>
    </source>
</evidence>
<dbReference type="Pfam" id="PF13855">
    <property type="entry name" value="LRR_8"/>
    <property type="match status" value="2"/>
</dbReference>
<dbReference type="InterPro" id="IPR046956">
    <property type="entry name" value="RLP23-like"/>
</dbReference>
<evidence type="ECO:0000259" key="13">
    <source>
        <dbReference type="Pfam" id="PF08263"/>
    </source>
</evidence>
<dbReference type="InterPro" id="IPR003591">
    <property type="entry name" value="Leu-rich_rpt_typical-subtyp"/>
</dbReference>
<organism evidence="15 16">
    <name type="scientific">Coffea canephora</name>
    <name type="common">Robusta coffee</name>
    <dbReference type="NCBI Taxonomy" id="49390"/>
    <lineage>
        <taxon>Eukaryota</taxon>
        <taxon>Viridiplantae</taxon>
        <taxon>Streptophyta</taxon>
        <taxon>Embryophyta</taxon>
        <taxon>Tracheophyta</taxon>
        <taxon>Spermatophyta</taxon>
        <taxon>Magnoliopsida</taxon>
        <taxon>eudicotyledons</taxon>
        <taxon>Gunneridae</taxon>
        <taxon>Pentapetalae</taxon>
        <taxon>asterids</taxon>
        <taxon>lamiids</taxon>
        <taxon>Gentianales</taxon>
        <taxon>Rubiaceae</taxon>
        <taxon>Ixoroideae</taxon>
        <taxon>Gardenieae complex</taxon>
        <taxon>Bertiereae - Coffeeae clade</taxon>
        <taxon>Coffeeae</taxon>
        <taxon>Coffea</taxon>
    </lineage>
</organism>
<evidence type="ECO:0000256" key="2">
    <source>
        <dbReference type="ARBA" id="ARBA00009592"/>
    </source>
</evidence>
<dbReference type="GO" id="GO:0005886">
    <property type="term" value="C:plasma membrane"/>
    <property type="evidence" value="ECO:0007669"/>
    <property type="project" value="UniProtKB-SubCell"/>
</dbReference>
<accession>A0A068UAN2</accession>
<protein>
    <submittedName>
        <fullName evidence="15">Uncharacterized protein</fullName>
    </submittedName>
</protein>
<keyword evidence="4" id="KW-0433">Leucine-rich repeat</keyword>
<feature type="signal peptide" evidence="12">
    <location>
        <begin position="1"/>
        <end position="32"/>
    </location>
</feature>
<keyword evidence="3" id="KW-1003">Cell membrane</keyword>
<dbReference type="InterPro" id="IPR001611">
    <property type="entry name" value="Leu-rich_rpt"/>
</dbReference>
<keyword evidence="6 12" id="KW-0732">Signal</keyword>
<dbReference type="OMA" id="NANDRIW"/>
<evidence type="ECO:0000313" key="16">
    <source>
        <dbReference type="Proteomes" id="UP000295252"/>
    </source>
</evidence>
<dbReference type="InParanoid" id="A0A068UAN2"/>
<keyword evidence="5 11" id="KW-0812">Transmembrane</keyword>
<reference evidence="16" key="1">
    <citation type="journal article" date="2014" name="Science">
        <title>The coffee genome provides insight into the convergent evolution of caffeine biosynthesis.</title>
        <authorList>
            <person name="Denoeud F."/>
            <person name="Carretero-Paulet L."/>
            <person name="Dereeper A."/>
            <person name="Droc G."/>
            <person name="Guyot R."/>
            <person name="Pietrella M."/>
            <person name="Zheng C."/>
            <person name="Alberti A."/>
            <person name="Anthony F."/>
            <person name="Aprea G."/>
            <person name="Aury J.M."/>
            <person name="Bento P."/>
            <person name="Bernard M."/>
            <person name="Bocs S."/>
            <person name="Campa C."/>
            <person name="Cenci A."/>
            <person name="Combes M.C."/>
            <person name="Crouzillat D."/>
            <person name="Da Silva C."/>
            <person name="Daddiego L."/>
            <person name="De Bellis F."/>
            <person name="Dussert S."/>
            <person name="Garsmeur O."/>
            <person name="Gayraud T."/>
            <person name="Guignon V."/>
            <person name="Jahn K."/>
            <person name="Jamilloux V."/>
            <person name="Joet T."/>
            <person name="Labadie K."/>
            <person name="Lan T."/>
            <person name="Leclercq J."/>
            <person name="Lepelley M."/>
            <person name="Leroy T."/>
            <person name="Li L.T."/>
            <person name="Librado P."/>
            <person name="Lopez L."/>
            <person name="Munoz A."/>
            <person name="Noel B."/>
            <person name="Pallavicini A."/>
            <person name="Perrotta G."/>
            <person name="Poncet V."/>
            <person name="Pot D."/>
            <person name="Priyono X."/>
            <person name="Rigoreau M."/>
            <person name="Rouard M."/>
            <person name="Rozas J."/>
            <person name="Tranchant-Dubreuil C."/>
            <person name="VanBuren R."/>
            <person name="Zhang Q."/>
            <person name="Andrade A.C."/>
            <person name="Argout X."/>
            <person name="Bertrand B."/>
            <person name="de Kochko A."/>
            <person name="Graziosi G."/>
            <person name="Henry R.J."/>
            <person name="Jayarama X."/>
            <person name="Ming R."/>
            <person name="Nagai C."/>
            <person name="Rounsley S."/>
            <person name="Sankoff D."/>
            <person name="Giuliano G."/>
            <person name="Albert V.A."/>
            <person name="Wincker P."/>
            <person name="Lashermes P."/>
        </authorList>
    </citation>
    <scope>NUCLEOTIDE SEQUENCE [LARGE SCALE GENOMIC DNA]</scope>
    <source>
        <strain evidence="16">cv. DH200-94</strain>
    </source>
</reference>
<dbReference type="InterPro" id="IPR013210">
    <property type="entry name" value="LRR_N_plant-typ"/>
</dbReference>
<comment type="similarity">
    <text evidence="2">Belongs to the RLP family.</text>
</comment>
<evidence type="ECO:0000256" key="7">
    <source>
        <dbReference type="ARBA" id="ARBA00022737"/>
    </source>
</evidence>
<dbReference type="PRINTS" id="PR00019">
    <property type="entry name" value="LEURICHRPT"/>
</dbReference>
<evidence type="ECO:0000256" key="10">
    <source>
        <dbReference type="ARBA" id="ARBA00023180"/>
    </source>
</evidence>
<dbReference type="FunFam" id="3.80.10.10:FF:000111">
    <property type="entry name" value="LRR receptor-like serine/threonine-protein kinase ERECTA"/>
    <property type="match status" value="1"/>
</dbReference>
<evidence type="ECO:0000256" key="5">
    <source>
        <dbReference type="ARBA" id="ARBA00022692"/>
    </source>
</evidence>
<keyword evidence="7" id="KW-0677">Repeat</keyword>
<dbReference type="Gramene" id="CDP05556">
    <property type="protein sequence ID" value="CDP05556"/>
    <property type="gene ID" value="GSCOC_T00020671001"/>
</dbReference>
<dbReference type="Pfam" id="PF08263">
    <property type="entry name" value="LRRNT_2"/>
    <property type="match status" value="1"/>
</dbReference>
<name>A0A068UAN2_COFCA</name>
<dbReference type="GO" id="GO:0099402">
    <property type="term" value="P:plant organ development"/>
    <property type="evidence" value="ECO:0007669"/>
    <property type="project" value="UniProtKB-ARBA"/>
</dbReference>
<sequence length="706" mass="79630">MYQRNPMRHPNFLDTTSSLLSLFLFITILVTSQIPLGCTGQAHSSNFTCIESERQALLQFRDSLIDESNRLSSWIGEDCCSWDGISCNKVIGHVVKLDLCNSEQLGFEFYRIRIPTFLGLLKDLRYLNLSNAGFVGEVPHHLGNLSHLRYLDIGMSENNLQGSIPSEIGQLRKLTRLYLFFNELNGTIPSSLWELTKLQTLEVDRNSLTGVLSEHHFVKLRELNSLYISCNFLSLHVSSSWVPPFQLRHITMDSIETGPQFPNWLRTQKEIEVLFMQNVSISDAIPSWFGVHFNYLKALDLSRNNLEGSLKSFATVADVDKEAIKIESLYLSYNRFTGSIPEDLCRLKTLMVLDLSNNHLSGSIPLCLGNLRHLVALSLSDNNLCGQIPSSLGNLEELGTLHLSGNKFDGKLPSSMQNLIRLQILDLGENGIKDIIPVWIGERLSDLKFLRLESNNFRGGIPDKFCQLLHLQVLNLAHNNLSGFIPHCFNNFTMMYSKNLLSVKSIILSANNLVGEIPDEIMDLVGLQIFNLSKNHLNGRIPQKIGNLKQLETLDLSMNELNGEIPPSLSGLNSLSSLNLSYNKLSGPIPSGNQLQTLTDPSIYEGNIGLCHSESDFLWFYAGLGPGFSVGVVGILGILQFKKTWRDAFFKFLENANDRIWVMITLKTARLRRNFHQVYVQKRLYSVFSYPAIRCHNTISWLSITT</sequence>
<dbReference type="FunFam" id="3.80.10.10:FF:000095">
    <property type="entry name" value="LRR receptor-like serine/threonine-protein kinase GSO1"/>
    <property type="match status" value="1"/>
</dbReference>
<dbReference type="EMBL" id="HG739100">
    <property type="protein sequence ID" value="CDP05556.1"/>
    <property type="molecule type" value="Genomic_DNA"/>
</dbReference>
<evidence type="ECO:0000256" key="6">
    <source>
        <dbReference type="ARBA" id="ARBA00022729"/>
    </source>
</evidence>
<feature type="chain" id="PRO_5001654698" evidence="12">
    <location>
        <begin position="33"/>
        <end position="706"/>
    </location>
</feature>
<feature type="transmembrane region" description="Helical" evidence="11">
    <location>
        <begin position="618"/>
        <end position="641"/>
    </location>
</feature>
<evidence type="ECO:0000256" key="8">
    <source>
        <dbReference type="ARBA" id="ARBA00022989"/>
    </source>
</evidence>
<dbReference type="PANTHER" id="PTHR48063:SF112">
    <property type="entry name" value="RECEPTOR LIKE PROTEIN 30-LIKE"/>
    <property type="match status" value="1"/>
</dbReference>
<feature type="domain" description="Leucine-rich repeat-containing N-terminal plant-type" evidence="13">
    <location>
        <begin position="51"/>
        <end position="88"/>
    </location>
</feature>
<dbReference type="PhylomeDB" id="A0A068UAN2"/>
<dbReference type="Gene3D" id="3.80.10.10">
    <property type="entry name" value="Ribonuclease Inhibitor"/>
    <property type="match status" value="3"/>
</dbReference>